<sequence length="70" mass="8078">MAPMLHERAFLTDTAMLYVLMSHDVMIRTGVDLRLSWTKSWNTYGRQARGNSAFFWSSAGVSEPGWRVWP</sequence>
<protein>
    <submittedName>
        <fullName evidence="1">Uncharacterized protein</fullName>
    </submittedName>
</protein>
<keyword evidence="2" id="KW-1185">Reference proteome</keyword>
<organism evidence="1 2">
    <name type="scientific">Podospora pseudocomata</name>
    <dbReference type="NCBI Taxonomy" id="2093779"/>
    <lineage>
        <taxon>Eukaryota</taxon>
        <taxon>Fungi</taxon>
        <taxon>Dikarya</taxon>
        <taxon>Ascomycota</taxon>
        <taxon>Pezizomycotina</taxon>
        <taxon>Sordariomycetes</taxon>
        <taxon>Sordariomycetidae</taxon>
        <taxon>Sordariales</taxon>
        <taxon>Podosporaceae</taxon>
        <taxon>Podospora</taxon>
    </lineage>
</organism>
<proteinExistence type="predicted"/>
<gene>
    <name evidence="1" type="ORF">QC762_0095450</name>
</gene>
<dbReference type="GeneID" id="87903878"/>
<evidence type="ECO:0000313" key="1">
    <source>
        <dbReference type="EMBL" id="KAK4651705.1"/>
    </source>
</evidence>
<reference evidence="1 2" key="1">
    <citation type="journal article" date="2023" name="bioRxiv">
        <title>High-quality genome assemblies of four members of thePodospora anserinaspecies complex.</title>
        <authorList>
            <person name="Ament-Velasquez S.L."/>
            <person name="Vogan A.A."/>
            <person name="Wallerman O."/>
            <person name="Hartmann F."/>
            <person name="Gautier V."/>
            <person name="Silar P."/>
            <person name="Giraud T."/>
            <person name="Johannesson H."/>
        </authorList>
    </citation>
    <scope>NUCLEOTIDE SEQUENCE [LARGE SCALE GENOMIC DNA]</scope>
    <source>
        <strain evidence="1 2">CBS 415.72m</strain>
    </source>
</reference>
<comment type="caution">
    <text evidence="1">The sequence shown here is derived from an EMBL/GenBank/DDBJ whole genome shotgun (WGS) entry which is preliminary data.</text>
</comment>
<evidence type="ECO:0000313" key="2">
    <source>
        <dbReference type="Proteomes" id="UP001323405"/>
    </source>
</evidence>
<dbReference type="Proteomes" id="UP001323405">
    <property type="component" value="Unassembled WGS sequence"/>
</dbReference>
<name>A0ABR0G7H5_9PEZI</name>
<dbReference type="EMBL" id="JAFFHA010000008">
    <property type="protein sequence ID" value="KAK4651705.1"/>
    <property type="molecule type" value="Genomic_DNA"/>
</dbReference>
<dbReference type="RefSeq" id="XP_062740680.1">
    <property type="nucleotide sequence ID" value="XM_062884100.1"/>
</dbReference>
<accession>A0ABR0G7H5</accession>